<evidence type="ECO:0000259" key="4">
    <source>
        <dbReference type="PROSITE" id="PS50076"/>
    </source>
</evidence>
<reference evidence="5 6" key="1">
    <citation type="submission" date="2022-06" db="EMBL/GenBank/DDBJ databases">
        <title>Haloarcula sp. a new haloarchaeum isolate from saline soil.</title>
        <authorList>
            <person name="Strakova D."/>
            <person name="Galisteo C."/>
            <person name="Sanchez-Porro C."/>
            <person name="Ventosa A."/>
        </authorList>
    </citation>
    <scope>NUCLEOTIDE SEQUENCE [LARGE SCALE GENOMIC DNA]</scope>
    <source>
        <strain evidence="5 6">S1CR25-12</strain>
    </source>
</reference>
<evidence type="ECO:0000313" key="5">
    <source>
        <dbReference type="EMBL" id="MDS0258865.1"/>
    </source>
</evidence>
<organism evidence="5 6">
    <name type="scientific">Haloarcula saliterrae</name>
    <dbReference type="NCBI Taxonomy" id="2950534"/>
    <lineage>
        <taxon>Archaea</taxon>
        <taxon>Methanobacteriati</taxon>
        <taxon>Methanobacteriota</taxon>
        <taxon>Stenosarchaea group</taxon>
        <taxon>Halobacteria</taxon>
        <taxon>Halobacteriales</taxon>
        <taxon>Haloarculaceae</taxon>
        <taxon>Haloarcula</taxon>
    </lineage>
</organism>
<dbReference type="EMBL" id="JAMQON010000001">
    <property type="protein sequence ID" value="MDS0258865.1"/>
    <property type="molecule type" value="Genomic_DNA"/>
</dbReference>
<keyword evidence="3" id="KW-1133">Transmembrane helix</keyword>
<feature type="transmembrane region" description="Helical" evidence="3">
    <location>
        <begin position="162"/>
        <end position="184"/>
    </location>
</feature>
<dbReference type="SMART" id="SM00271">
    <property type="entry name" value="DnaJ"/>
    <property type="match status" value="1"/>
</dbReference>
<dbReference type="SUPFAM" id="SSF46565">
    <property type="entry name" value="Chaperone J-domain"/>
    <property type="match status" value="1"/>
</dbReference>
<evidence type="ECO:0000256" key="3">
    <source>
        <dbReference type="SAM" id="Phobius"/>
    </source>
</evidence>
<protein>
    <submittedName>
        <fullName evidence="5">J domain-containing protein</fullName>
    </submittedName>
</protein>
<dbReference type="PANTHER" id="PTHR43096">
    <property type="entry name" value="DNAJ HOMOLOG 1, MITOCHONDRIAL-RELATED"/>
    <property type="match status" value="1"/>
</dbReference>
<accession>A0ABU2FAK0</accession>
<dbReference type="Pfam" id="PF00226">
    <property type="entry name" value="DnaJ"/>
    <property type="match status" value="1"/>
</dbReference>
<gene>
    <name evidence="5" type="ORF">NDI56_05600</name>
</gene>
<dbReference type="PROSITE" id="PS50076">
    <property type="entry name" value="DNAJ_2"/>
    <property type="match status" value="1"/>
</dbReference>
<evidence type="ECO:0000313" key="6">
    <source>
        <dbReference type="Proteomes" id="UP001259659"/>
    </source>
</evidence>
<dbReference type="RefSeq" id="WP_310918432.1">
    <property type="nucleotide sequence ID" value="NZ_JAMQON010000001.1"/>
</dbReference>
<keyword evidence="6" id="KW-1185">Reference proteome</keyword>
<dbReference type="PRINTS" id="PR00625">
    <property type="entry name" value="JDOMAIN"/>
</dbReference>
<dbReference type="InterPro" id="IPR001623">
    <property type="entry name" value="DnaJ_domain"/>
</dbReference>
<dbReference type="Gene3D" id="1.10.287.110">
    <property type="entry name" value="DnaJ domain"/>
    <property type="match status" value="1"/>
</dbReference>
<evidence type="ECO:0000256" key="1">
    <source>
        <dbReference type="ARBA" id="ARBA00023186"/>
    </source>
</evidence>
<keyword evidence="3" id="KW-0812">Transmembrane</keyword>
<sequence length="222" mass="24048">MQTLYGVLGVEPTADEQRIVSAYRERVKTHHPDVTDAPDARTQFRRLTTAREVLTDETERRRYDRLGHERYVRRHLDGGEWTATAGGGTANGSRAPDGETVSEAAQRMADRTARTTTEPRTTQRADGSDGYGTAAEYYRPGQRVGVESRSGFGRTLDALSDVLPWLLAHFLLLGAAVTVATVLLTGTSTGGLPPVTSIFVAATMVGVTAGVSILHLTSTVYR</sequence>
<feature type="domain" description="J" evidence="4">
    <location>
        <begin position="3"/>
        <end position="67"/>
    </location>
</feature>
<feature type="transmembrane region" description="Helical" evidence="3">
    <location>
        <begin position="196"/>
        <end position="216"/>
    </location>
</feature>
<feature type="region of interest" description="Disordered" evidence="2">
    <location>
        <begin position="79"/>
        <end position="134"/>
    </location>
</feature>
<keyword evidence="1" id="KW-0143">Chaperone</keyword>
<evidence type="ECO:0000256" key="2">
    <source>
        <dbReference type="SAM" id="MobiDB-lite"/>
    </source>
</evidence>
<proteinExistence type="predicted"/>
<keyword evidence="3" id="KW-0472">Membrane</keyword>
<dbReference type="Proteomes" id="UP001259659">
    <property type="component" value="Unassembled WGS sequence"/>
</dbReference>
<name>A0ABU2FAK0_9EURY</name>
<dbReference type="InterPro" id="IPR036869">
    <property type="entry name" value="J_dom_sf"/>
</dbReference>
<dbReference type="PANTHER" id="PTHR43096:SF52">
    <property type="entry name" value="DNAJ HOMOLOG 1, MITOCHONDRIAL-RELATED"/>
    <property type="match status" value="1"/>
</dbReference>
<comment type="caution">
    <text evidence="5">The sequence shown here is derived from an EMBL/GenBank/DDBJ whole genome shotgun (WGS) entry which is preliminary data.</text>
</comment>
<dbReference type="CDD" id="cd06257">
    <property type="entry name" value="DnaJ"/>
    <property type="match status" value="1"/>
</dbReference>